<feature type="domain" description="Bifunctional inhibitor/plant lipid transfer protein/seed storage helical" evidence="4">
    <location>
        <begin position="49"/>
        <end position="127"/>
    </location>
</feature>
<dbReference type="PANTHER" id="PTHR31731">
    <property type="match status" value="1"/>
</dbReference>
<feature type="compositionally biased region" description="Pro residues" evidence="2">
    <location>
        <begin position="26"/>
        <end position="42"/>
    </location>
</feature>
<reference evidence="6" key="2">
    <citation type="submission" date="2025-08" db="UniProtKB">
        <authorList>
            <consortium name="RefSeq"/>
        </authorList>
    </citation>
    <scope>IDENTIFICATION</scope>
    <source>
        <tissue evidence="6">Leaf</tissue>
    </source>
</reference>
<sequence length="128" mass="13401">MAYSKIALLLLFNVIFLTLASSTSVPCPPPPSKSYPKKPSPSSPHKATCKDALKLKVCANVLDLVKVSLPPTSQCCALINGLVDLEAAVCLCTALKANLLGINLNVPISLSLVLNHCGKKVPSGFQCA</sequence>
<dbReference type="InterPro" id="IPR036312">
    <property type="entry name" value="Bifun_inhib/LTP/seed_sf"/>
</dbReference>
<dbReference type="SMART" id="SM00499">
    <property type="entry name" value="AAI"/>
    <property type="match status" value="1"/>
</dbReference>
<evidence type="ECO:0000313" key="5">
    <source>
        <dbReference type="Proteomes" id="UP000694864"/>
    </source>
</evidence>
<gene>
    <name evidence="6" type="primary">LOC104771959</name>
</gene>
<feature type="chain" id="PRO_5046019331" evidence="3">
    <location>
        <begin position="23"/>
        <end position="128"/>
    </location>
</feature>
<evidence type="ECO:0000256" key="2">
    <source>
        <dbReference type="SAM" id="MobiDB-lite"/>
    </source>
</evidence>
<comment type="similarity">
    <text evidence="1">Belongs to the plant LTP family. PEARLI1 subfamily.</text>
</comment>
<evidence type="ECO:0000256" key="1">
    <source>
        <dbReference type="ARBA" id="ARBA00008965"/>
    </source>
</evidence>
<evidence type="ECO:0000313" key="6">
    <source>
        <dbReference type="RefSeq" id="XP_010494895.1"/>
    </source>
</evidence>
<name>A0ABM0Y3K0_CAMSA</name>
<dbReference type="CDD" id="cd01958">
    <property type="entry name" value="HPS_like"/>
    <property type="match status" value="1"/>
</dbReference>
<feature type="signal peptide" evidence="3">
    <location>
        <begin position="1"/>
        <end position="22"/>
    </location>
</feature>
<organism evidence="5 6">
    <name type="scientific">Camelina sativa</name>
    <name type="common">False flax</name>
    <name type="synonym">Myagrum sativum</name>
    <dbReference type="NCBI Taxonomy" id="90675"/>
    <lineage>
        <taxon>Eukaryota</taxon>
        <taxon>Viridiplantae</taxon>
        <taxon>Streptophyta</taxon>
        <taxon>Embryophyta</taxon>
        <taxon>Tracheophyta</taxon>
        <taxon>Spermatophyta</taxon>
        <taxon>Magnoliopsida</taxon>
        <taxon>eudicotyledons</taxon>
        <taxon>Gunneridae</taxon>
        <taxon>Pentapetalae</taxon>
        <taxon>rosids</taxon>
        <taxon>malvids</taxon>
        <taxon>Brassicales</taxon>
        <taxon>Brassicaceae</taxon>
        <taxon>Camelineae</taxon>
        <taxon>Camelina</taxon>
    </lineage>
</organism>
<keyword evidence="3" id="KW-0732">Signal</keyword>
<dbReference type="InterPro" id="IPR051636">
    <property type="entry name" value="Plant_LTP/defense-related"/>
</dbReference>
<dbReference type="Proteomes" id="UP000694864">
    <property type="component" value="Chromosome 20"/>
</dbReference>
<dbReference type="SUPFAM" id="SSF47699">
    <property type="entry name" value="Bifunctional inhibitor/lipid-transfer protein/seed storage 2S albumin"/>
    <property type="match status" value="1"/>
</dbReference>
<dbReference type="Pfam" id="PF14547">
    <property type="entry name" value="Hydrophob_seed"/>
    <property type="match status" value="1"/>
</dbReference>
<proteinExistence type="inferred from homology"/>
<dbReference type="RefSeq" id="XP_010494895.1">
    <property type="nucleotide sequence ID" value="XM_010496593.2"/>
</dbReference>
<keyword evidence="5" id="KW-1185">Reference proteome</keyword>
<accession>A0ABM0Y3K0</accession>
<protein>
    <submittedName>
        <fullName evidence="6">14 kDa proline-rich protein DC2.15-like</fullName>
    </submittedName>
</protein>
<dbReference type="InterPro" id="IPR016140">
    <property type="entry name" value="Bifunc_inhib/LTP/seed_store"/>
</dbReference>
<dbReference type="InterPro" id="IPR027923">
    <property type="entry name" value="Hydrophob_seed_dom"/>
</dbReference>
<dbReference type="Gene3D" id="1.10.110.10">
    <property type="entry name" value="Plant lipid-transfer and hydrophobic proteins"/>
    <property type="match status" value="1"/>
</dbReference>
<evidence type="ECO:0000256" key="3">
    <source>
        <dbReference type="SAM" id="SignalP"/>
    </source>
</evidence>
<dbReference type="GeneID" id="104771959"/>
<feature type="region of interest" description="Disordered" evidence="2">
    <location>
        <begin position="25"/>
        <end position="47"/>
    </location>
</feature>
<reference evidence="5" key="1">
    <citation type="journal article" date="2014" name="Nat. Commun.">
        <title>The emerging biofuel crop Camelina sativa retains a highly undifferentiated hexaploid genome structure.</title>
        <authorList>
            <person name="Kagale S."/>
            <person name="Koh C."/>
            <person name="Nixon J."/>
            <person name="Bollina V."/>
            <person name="Clarke W.E."/>
            <person name="Tuteja R."/>
            <person name="Spillane C."/>
            <person name="Robinson S.J."/>
            <person name="Links M.G."/>
            <person name="Clarke C."/>
            <person name="Higgins E.E."/>
            <person name="Huebert T."/>
            <person name="Sharpe A.G."/>
            <person name="Parkin I.A."/>
        </authorList>
    </citation>
    <scope>NUCLEOTIDE SEQUENCE [LARGE SCALE GENOMIC DNA]</scope>
    <source>
        <strain evidence="5">cv. DH55</strain>
    </source>
</reference>
<evidence type="ECO:0000259" key="4">
    <source>
        <dbReference type="SMART" id="SM00499"/>
    </source>
</evidence>